<evidence type="ECO:0000256" key="2">
    <source>
        <dbReference type="SAM" id="Phobius"/>
    </source>
</evidence>
<organism evidence="3 4">
    <name type="scientific">Hymenobacter algoricola</name>
    <dbReference type="NCBI Taxonomy" id="486267"/>
    <lineage>
        <taxon>Bacteria</taxon>
        <taxon>Pseudomonadati</taxon>
        <taxon>Bacteroidota</taxon>
        <taxon>Cytophagia</taxon>
        <taxon>Cytophagales</taxon>
        <taxon>Hymenobacteraceae</taxon>
        <taxon>Hymenobacter</taxon>
    </lineage>
</organism>
<feature type="transmembrane region" description="Helical" evidence="2">
    <location>
        <begin position="117"/>
        <end position="135"/>
    </location>
</feature>
<keyword evidence="2" id="KW-0812">Transmembrane</keyword>
<feature type="transmembrane region" description="Helical" evidence="2">
    <location>
        <begin position="52"/>
        <end position="70"/>
    </location>
</feature>
<evidence type="ECO:0008006" key="5">
    <source>
        <dbReference type="Google" id="ProtNLM"/>
    </source>
</evidence>
<dbReference type="Proteomes" id="UP001499909">
    <property type="component" value="Unassembled WGS sequence"/>
</dbReference>
<evidence type="ECO:0000313" key="3">
    <source>
        <dbReference type="EMBL" id="GAA3940235.1"/>
    </source>
</evidence>
<reference evidence="4" key="1">
    <citation type="journal article" date="2019" name="Int. J. Syst. Evol. Microbiol.">
        <title>The Global Catalogue of Microorganisms (GCM) 10K type strain sequencing project: providing services to taxonomists for standard genome sequencing and annotation.</title>
        <authorList>
            <consortium name="The Broad Institute Genomics Platform"/>
            <consortium name="The Broad Institute Genome Sequencing Center for Infectious Disease"/>
            <person name="Wu L."/>
            <person name="Ma J."/>
        </authorList>
    </citation>
    <scope>NUCLEOTIDE SEQUENCE [LARGE SCALE GENOMIC DNA]</scope>
    <source>
        <strain evidence="4">JCM 17214</strain>
    </source>
</reference>
<protein>
    <recommendedName>
        <fullName evidence="5">DUF5673 domain-containing protein</fullName>
    </recommendedName>
</protein>
<feature type="transmembrane region" description="Helical" evidence="2">
    <location>
        <begin position="77"/>
        <end position="95"/>
    </location>
</feature>
<keyword evidence="4" id="KW-1185">Reference proteome</keyword>
<comment type="caution">
    <text evidence="3">The sequence shown here is derived from an EMBL/GenBank/DDBJ whole genome shotgun (WGS) entry which is preliminary data.</text>
</comment>
<name>A0ABP7N9H7_9BACT</name>
<evidence type="ECO:0000256" key="1">
    <source>
        <dbReference type="SAM" id="MobiDB-lite"/>
    </source>
</evidence>
<feature type="transmembrane region" description="Helical" evidence="2">
    <location>
        <begin position="12"/>
        <end position="37"/>
    </location>
</feature>
<feature type="compositionally biased region" description="Polar residues" evidence="1">
    <location>
        <begin position="229"/>
        <end position="242"/>
    </location>
</feature>
<accession>A0ABP7N9H7</accession>
<sequence>MALEDITKGIAYPLRFAGVWIILLTIILVSLVYLAIISGDKLFKTEKSTKTFYKRFGFIVAIAAASFILAPERSFTGFSLSLAFSILIIGIYFLAKDSEEDSEQESVSLLSELIEPYLIYCAIFLTVNAAVSGVSEAQGIVKELRYNYILTDDIKDKINTNAVYLIFLGAISDKYIFIDKSGFERFIVDESEIPSLKIHHFDRDDQASVQHLQNMLELAQNHNKRPTGSGRNSPIRASSLQP</sequence>
<gene>
    <name evidence="3" type="ORF">GCM10022406_25340</name>
</gene>
<dbReference type="EMBL" id="BAABDH010000041">
    <property type="protein sequence ID" value="GAA3940235.1"/>
    <property type="molecule type" value="Genomic_DNA"/>
</dbReference>
<proteinExistence type="predicted"/>
<evidence type="ECO:0000313" key="4">
    <source>
        <dbReference type="Proteomes" id="UP001499909"/>
    </source>
</evidence>
<feature type="region of interest" description="Disordered" evidence="1">
    <location>
        <begin position="221"/>
        <end position="242"/>
    </location>
</feature>
<keyword evidence="2" id="KW-1133">Transmembrane helix</keyword>
<keyword evidence="2" id="KW-0472">Membrane</keyword>